<comment type="caution">
    <text evidence="2">The sequence shown here is derived from an EMBL/GenBank/DDBJ whole genome shotgun (WGS) entry which is preliminary data.</text>
</comment>
<evidence type="ECO:0000313" key="3">
    <source>
        <dbReference type="Proteomes" id="UP000275267"/>
    </source>
</evidence>
<reference evidence="3" key="1">
    <citation type="journal article" date="2019" name="Nat. Commun.">
        <title>The genome of broomcorn millet.</title>
        <authorList>
            <person name="Zou C."/>
            <person name="Miki D."/>
            <person name="Li D."/>
            <person name="Tang Q."/>
            <person name="Xiao L."/>
            <person name="Rajput S."/>
            <person name="Deng P."/>
            <person name="Jia W."/>
            <person name="Huang R."/>
            <person name="Zhang M."/>
            <person name="Sun Y."/>
            <person name="Hu J."/>
            <person name="Fu X."/>
            <person name="Schnable P.S."/>
            <person name="Li F."/>
            <person name="Zhang H."/>
            <person name="Feng B."/>
            <person name="Zhu X."/>
            <person name="Liu R."/>
            <person name="Schnable J.C."/>
            <person name="Zhu J.-K."/>
            <person name="Zhang H."/>
        </authorList>
    </citation>
    <scope>NUCLEOTIDE SEQUENCE [LARGE SCALE GENOMIC DNA]</scope>
</reference>
<dbReference type="Proteomes" id="UP000275267">
    <property type="component" value="Unassembled WGS sequence"/>
</dbReference>
<evidence type="ECO:0000313" key="2">
    <source>
        <dbReference type="EMBL" id="RLN28726.1"/>
    </source>
</evidence>
<feature type="region of interest" description="Disordered" evidence="1">
    <location>
        <begin position="1"/>
        <end position="25"/>
    </location>
</feature>
<dbReference type="AlphaFoldDB" id="A0A3L6SYG2"/>
<evidence type="ECO:0000256" key="1">
    <source>
        <dbReference type="SAM" id="MobiDB-lite"/>
    </source>
</evidence>
<organism evidence="2 3">
    <name type="scientific">Panicum miliaceum</name>
    <name type="common">Proso millet</name>
    <name type="synonym">Broomcorn millet</name>
    <dbReference type="NCBI Taxonomy" id="4540"/>
    <lineage>
        <taxon>Eukaryota</taxon>
        <taxon>Viridiplantae</taxon>
        <taxon>Streptophyta</taxon>
        <taxon>Embryophyta</taxon>
        <taxon>Tracheophyta</taxon>
        <taxon>Spermatophyta</taxon>
        <taxon>Magnoliopsida</taxon>
        <taxon>Liliopsida</taxon>
        <taxon>Poales</taxon>
        <taxon>Poaceae</taxon>
        <taxon>PACMAD clade</taxon>
        <taxon>Panicoideae</taxon>
        <taxon>Panicodae</taxon>
        <taxon>Paniceae</taxon>
        <taxon>Panicinae</taxon>
        <taxon>Panicum</taxon>
        <taxon>Panicum sect. Panicum</taxon>
    </lineage>
</organism>
<dbReference type="EMBL" id="PQIB02000003">
    <property type="protein sequence ID" value="RLN28726.1"/>
    <property type="molecule type" value="Genomic_DNA"/>
</dbReference>
<gene>
    <name evidence="2" type="ORF">C2845_PM05G19500</name>
</gene>
<proteinExistence type="predicted"/>
<sequence>MKSTHPASVGEGGKPYARQKTDNRNDKLLDFMKKSKKIMHTQNLEASFDQGAGCANSMFGP</sequence>
<keyword evidence="3" id="KW-1185">Reference proteome</keyword>
<protein>
    <submittedName>
        <fullName evidence="2">Uncharacterized protein</fullName>
    </submittedName>
</protein>
<accession>A0A3L6SYG2</accession>
<name>A0A3L6SYG2_PANMI</name>